<reference evidence="2 3" key="1">
    <citation type="submission" date="2014-11" db="EMBL/GenBank/DDBJ databases">
        <authorList>
            <person name="Zhu J."/>
            <person name="Qi W."/>
            <person name="Song R."/>
        </authorList>
    </citation>
    <scope>NUCLEOTIDE SEQUENCE [LARGE SCALE GENOMIC DNA]</scope>
</reference>
<dbReference type="EMBL" id="CDMY01000224">
    <property type="protein sequence ID" value="CEL94658.1"/>
    <property type="molecule type" value="Genomic_DNA"/>
</dbReference>
<organism evidence="2 3">
    <name type="scientific">Vitrella brassicaformis (strain CCMP3155)</name>
    <dbReference type="NCBI Taxonomy" id="1169540"/>
    <lineage>
        <taxon>Eukaryota</taxon>
        <taxon>Sar</taxon>
        <taxon>Alveolata</taxon>
        <taxon>Colpodellida</taxon>
        <taxon>Vitrellaceae</taxon>
        <taxon>Vitrella</taxon>
    </lineage>
</organism>
<dbReference type="Proteomes" id="UP000041254">
    <property type="component" value="Unassembled WGS sequence"/>
</dbReference>
<proteinExistence type="predicted"/>
<evidence type="ECO:0000313" key="3">
    <source>
        <dbReference type="Proteomes" id="UP000041254"/>
    </source>
</evidence>
<protein>
    <submittedName>
        <fullName evidence="2">Uncharacterized protein</fullName>
    </submittedName>
</protein>
<evidence type="ECO:0000256" key="1">
    <source>
        <dbReference type="SAM" id="MobiDB-lite"/>
    </source>
</evidence>
<dbReference type="InParanoid" id="A0A0G4EGR0"/>
<dbReference type="AlphaFoldDB" id="A0A0G4EGR0"/>
<feature type="region of interest" description="Disordered" evidence="1">
    <location>
        <begin position="220"/>
        <end position="247"/>
    </location>
</feature>
<sequence>MCGHTDDIKTRACRERLDRKRAFRLEQQRDVIRNLNGNTSAAAASQPAAEELNDEARLFLQQEALREFGHTGMPFKTGAPLPPPPPPWQSAKEAPPLVGMPLKAIRDQGDHATLQALYVDRLAKYNAKTLYEEVRDLMDELTFYHEDIELRVWRERMVRKRSSNLEQQRDDLKAGVIRLSEVINVEADITSVISLATFYIPTSVETKRHAPSSFITGLHNDQVGHPQGRHKKPHTGTQGSDERSKANALNVGKVEVRQEKADTRHLIDNINGQVDNIGSAQQRTEADLDGLIVIYQEDCGLKARSIIDSIRRVCRALHSWSDAICEESFWGRAVREDSRRH</sequence>
<accession>A0A0G4EGR0</accession>
<keyword evidence="3" id="KW-1185">Reference proteome</keyword>
<evidence type="ECO:0000313" key="2">
    <source>
        <dbReference type="EMBL" id="CEL94658.1"/>
    </source>
</evidence>
<name>A0A0G4EGR0_VITBC</name>
<dbReference type="VEuPathDB" id="CryptoDB:Vbra_7331"/>
<dbReference type="OrthoDB" id="445936at2759"/>
<gene>
    <name evidence="2" type="ORF">Vbra_7331</name>
</gene>